<dbReference type="InterPro" id="IPR058236">
    <property type="entry name" value="Rex_actinobacterial-type"/>
</dbReference>
<evidence type="ECO:0000313" key="9">
    <source>
        <dbReference type="EMBL" id="RZS79061.1"/>
    </source>
</evidence>
<feature type="DNA-binding region" description="H-T-H motif" evidence="7">
    <location>
        <begin position="35"/>
        <end position="74"/>
    </location>
</feature>
<evidence type="ECO:0000256" key="7">
    <source>
        <dbReference type="HAMAP-Rule" id="MF_01131"/>
    </source>
</evidence>
<evidence type="ECO:0000259" key="8">
    <source>
        <dbReference type="SMART" id="SM00881"/>
    </source>
</evidence>
<dbReference type="GO" id="GO:0003677">
    <property type="term" value="F:DNA binding"/>
    <property type="evidence" value="ECO:0007669"/>
    <property type="project" value="UniProtKB-UniRule"/>
</dbReference>
<evidence type="ECO:0000256" key="1">
    <source>
        <dbReference type="ARBA" id="ARBA00022490"/>
    </source>
</evidence>
<evidence type="ECO:0000256" key="5">
    <source>
        <dbReference type="ARBA" id="ARBA00023125"/>
    </source>
</evidence>
<evidence type="ECO:0000256" key="6">
    <source>
        <dbReference type="ARBA" id="ARBA00023163"/>
    </source>
</evidence>
<dbReference type="Pfam" id="PF06971">
    <property type="entry name" value="Put_DNA-bind_N"/>
    <property type="match status" value="1"/>
</dbReference>
<comment type="similarity">
    <text evidence="7">Belongs to the transcriptional regulatory Rex family.</text>
</comment>
<dbReference type="GO" id="GO:0003700">
    <property type="term" value="F:DNA-binding transcription factor activity"/>
    <property type="evidence" value="ECO:0007669"/>
    <property type="project" value="UniProtKB-UniRule"/>
</dbReference>
<keyword evidence="4 7" id="KW-0520">NAD</keyword>
<dbReference type="SMART" id="SM00881">
    <property type="entry name" value="CoA_binding"/>
    <property type="match status" value="1"/>
</dbReference>
<dbReference type="NCBIfam" id="NF003992">
    <property type="entry name" value="PRK05472.2-1"/>
    <property type="match status" value="1"/>
</dbReference>
<dbReference type="PANTHER" id="PTHR35786">
    <property type="entry name" value="REDOX-SENSING TRANSCRIPTIONAL REPRESSOR REX"/>
    <property type="match status" value="1"/>
</dbReference>
<dbReference type="AlphaFoldDB" id="A0A4Q7NB09"/>
<dbReference type="Pfam" id="PF02629">
    <property type="entry name" value="CoA_binding"/>
    <property type="match status" value="1"/>
</dbReference>
<keyword evidence="1 7" id="KW-0963">Cytoplasm</keyword>
<dbReference type="InterPro" id="IPR009718">
    <property type="entry name" value="Rex_DNA-bd_C_dom"/>
</dbReference>
<dbReference type="InterPro" id="IPR022876">
    <property type="entry name" value="Tscrpt_rep_Rex"/>
</dbReference>
<dbReference type="PANTHER" id="PTHR35786:SF1">
    <property type="entry name" value="REDOX-SENSING TRANSCRIPTIONAL REPRESSOR REX 1"/>
    <property type="match status" value="1"/>
</dbReference>
<protein>
    <recommendedName>
        <fullName evidence="7">Redox-sensing transcriptional repressor Rex</fullName>
    </recommendedName>
</protein>
<sequence length="242" mass="24907">MSDTGSDAADAAARGTTAVEVVRTLPEASVARLPVYLRVLSELALAGRTVVSSDALAALAGVGPAQVRRDLAPLGPRGTRGVGYDVVALRDRLQDVLGLTHEWPVVIVGAGNLGQALAGYAGFADRGFRVAALVDVDPLLVGSSVAGLVVDPAERLEDAVLRSGASIAVVATPPGSAQAVCDRLVAAGVRSILNFAPVLLVVPAHVEVRDVDLSVELALLAFHEQRRAADLPLDLPVREGRA</sequence>
<accession>A0A4Q7NB09</accession>
<dbReference type="EMBL" id="SGXD01000007">
    <property type="protein sequence ID" value="RZS79061.1"/>
    <property type="molecule type" value="Genomic_DNA"/>
</dbReference>
<evidence type="ECO:0000256" key="3">
    <source>
        <dbReference type="ARBA" id="ARBA00023015"/>
    </source>
</evidence>
<feature type="domain" description="CoA-binding" evidence="8">
    <location>
        <begin position="99"/>
        <end position="199"/>
    </location>
</feature>
<comment type="subunit">
    <text evidence="7">Homodimer.</text>
</comment>
<dbReference type="NCBIfam" id="NF003993">
    <property type="entry name" value="PRK05472.2-2"/>
    <property type="match status" value="1"/>
</dbReference>
<dbReference type="GO" id="GO:0005737">
    <property type="term" value="C:cytoplasm"/>
    <property type="evidence" value="ECO:0007669"/>
    <property type="project" value="UniProtKB-SubCell"/>
</dbReference>
<dbReference type="NCBIfam" id="NF003995">
    <property type="entry name" value="PRK05472.2-4"/>
    <property type="match status" value="1"/>
</dbReference>
<proteinExistence type="inferred from homology"/>
<comment type="function">
    <text evidence="7">Modulates transcription in response to changes in cellular NADH/NAD(+) redox state.</text>
</comment>
<evidence type="ECO:0000313" key="10">
    <source>
        <dbReference type="Proteomes" id="UP000293638"/>
    </source>
</evidence>
<evidence type="ECO:0000256" key="4">
    <source>
        <dbReference type="ARBA" id="ARBA00023027"/>
    </source>
</evidence>
<dbReference type="OrthoDB" id="9784760at2"/>
<keyword evidence="10" id="KW-1185">Reference proteome</keyword>
<keyword evidence="3 7" id="KW-0805">Transcription regulation</keyword>
<keyword evidence="6 7" id="KW-0804">Transcription</keyword>
<comment type="subcellular location">
    <subcellularLocation>
        <location evidence="7">Cytoplasm</location>
    </subcellularLocation>
</comment>
<comment type="caution">
    <text evidence="9">The sequence shown here is derived from an EMBL/GenBank/DDBJ whole genome shotgun (WGS) entry which is preliminary data.</text>
</comment>
<dbReference type="SUPFAM" id="SSF51735">
    <property type="entry name" value="NAD(P)-binding Rossmann-fold domains"/>
    <property type="match status" value="1"/>
</dbReference>
<reference evidence="9 10" key="1">
    <citation type="submission" date="2019-02" db="EMBL/GenBank/DDBJ databases">
        <title>Genomic Encyclopedia of Type Strains, Phase IV (KMG-IV): sequencing the most valuable type-strain genomes for metagenomic binning, comparative biology and taxonomic classification.</title>
        <authorList>
            <person name="Goeker M."/>
        </authorList>
    </citation>
    <scope>NUCLEOTIDE SEQUENCE [LARGE SCALE GENOMIC DNA]</scope>
    <source>
        <strain evidence="9 10">DSM 45622</strain>
    </source>
</reference>
<dbReference type="InterPro" id="IPR036388">
    <property type="entry name" value="WH-like_DNA-bd_sf"/>
</dbReference>
<evidence type="ECO:0000256" key="2">
    <source>
        <dbReference type="ARBA" id="ARBA00022491"/>
    </source>
</evidence>
<gene>
    <name evidence="7" type="primary">rex</name>
    <name evidence="9" type="ORF">EV189_3931</name>
</gene>
<dbReference type="GO" id="GO:0051775">
    <property type="term" value="P:response to redox state"/>
    <property type="evidence" value="ECO:0007669"/>
    <property type="project" value="InterPro"/>
</dbReference>
<dbReference type="Proteomes" id="UP000293638">
    <property type="component" value="Unassembled WGS sequence"/>
</dbReference>
<dbReference type="InterPro" id="IPR036390">
    <property type="entry name" value="WH_DNA-bd_sf"/>
</dbReference>
<keyword evidence="2 7" id="KW-0678">Repressor</keyword>
<organism evidence="9 10">
    <name type="scientific">Motilibacter rhizosphaerae</name>
    <dbReference type="NCBI Taxonomy" id="598652"/>
    <lineage>
        <taxon>Bacteria</taxon>
        <taxon>Bacillati</taxon>
        <taxon>Actinomycetota</taxon>
        <taxon>Actinomycetes</taxon>
        <taxon>Motilibacterales</taxon>
        <taxon>Motilibacteraceae</taxon>
        <taxon>Motilibacter</taxon>
    </lineage>
</organism>
<keyword evidence="5 7" id="KW-0238">DNA-binding</keyword>
<dbReference type="Gene3D" id="1.10.10.10">
    <property type="entry name" value="Winged helix-like DNA-binding domain superfamily/Winged helix DNA-binding domain"/>
    <property type="match status" value="1"/>
</dbReference>
<feature type="binding site" evidence="7">
    <location>
        <begin position="109"/>
        <end position="114"/>
    </location>
    <ligand>
        <name>NAD(+)</name>
        <dbReference type="ChEBI" id="CHEBI:57540"/>
    </ligand>
</feature>
<dbReference type="InterPro" id="IPR036291">
    <property type="entry name" value="NAD(P)-bd_dom_sf"/>
</dbReference>
<dbReference type="GO" id="GO:0045892">
    <property type="term" value="P:negative regulation of DNA-templated transcription"/>
    <property type="evidence" value="ECO:0007669"/>
    <property type="project" value="InterPro"/>
</dbReference>
<name>A0A4Q7NB09_9ACTN</name>
<dbReference type="NCBIfam" id="NF003994">
    <property type="entry name" value="PRK05472.2-3"/>
    <property type="match status" value="1"/>
</dbReference>
<dbReference type="InterPro" id="IPR003781">
    <property type="entry name" value="CoA-bd"/>
</dbReference>
<dbReference type="HAMAP" id="MF_01131">
    <property type="entry name" value="Rex"/>
    <property type="match status" value="1"/>
</dbReference>
<dbReference type="NCBIfam" id="NF003996">
    <property type="entry name" value="PRK05472.2-5"/>
    <property type="match status" value="1"/>
</dbReference>
<dbReference type="SUPFAM" id="SSF46785">
    <property type="entry name" value="Winged helix' DNA-binding domain"/>
    <property type="match status" value="1"/>
</dbReference>
<dbReference type="Gene3D" id="3.40.50.720">
    <property type="entry name" value="NAD(P)-binding Rossmann-like Domain"/>
    <property type="match status" value="1"/>
</dbReference>